<dbReference type="RefSeq" id="WP_091696259.1">
    <property type="nucleotide sequence ID" value="NZ_CP136963.1"/>
</dbReference>
<name>A0A1I7MKC2_9MICC</name>
<dbReference type="STRING" id="574650.SAMN04487966_10484"/>
<feature type="region of interest" description="Disordered" evidence="1">
    <location>
        <begin position="73"/>
        <end position="136"/>
    </location>
</feature>
<dbReference type="Proteomes" id="UP000198881">
    <property type="component" value="Unassembled WGS sequence"/>
</dbReference>
<feature type="compositionally biased region" description="Low complexity" evidence="1">
    <location>
        <begin position="98"/>
        <end position="108"/>
    </location>
</feature>
<sequence length="196" mass="20597">MIKRVLILGAGAAAGWIGHTAFSKGRQQLGDRADRAVRDAVNPETWGQQVGQMAASALAAGARGFASQLRDELPSWRTAGEPRSTSGESTDPGHRSAPRQQARSSSTSGSPDPEAERRAAEHRAQLQERMKDIAASTDWRAVAEAAASRNWRGAANSFISTGLSGSRTTAPGQTIPGTVADPTPTDPSNPGERKQS</sequence>
<gene>
    <name evidence="2" type="ORF">SAMN04487966_10484</name>
</gene>
<evidence type="ECO:0000313" key="2">
    <source>
        <dbReference type="EMBL" id="SFV22373.1"/>
    </source>
</evidence>
<dbReference type="AlphaFoldDB" id="A0A1I7MKC2"/>
<keyword evidence="3" id="KW-1185">Reference proteome</keyword>
<dbReference type="OrthoDB" id="4966537at2"/>
<evidence type="ECO:0000313" key="3">
    <source>
        <dbReference type="Proteomes" id="UP000198881"/>
    </source>
</evidence>
<proteinExistence type="predicted"/>
<reference evidence="2 3" key="1">
    <citation type="submission" date="2016-10" db="EMBL/GenBank/DDBJ databases">
        <authorList>
            <person name="de Groot N.N."/>
        </authorList>
    </citation>
    <scope>NUCLEOTIDE SEQUENCE [LARGE SCALE GENOMIC DNA]</scope>
    <source>
        <strain evidence="2 3">CGMCC 1.7054</strain>
    </source>
</reference>
<feature type="region of interest" description="Disordered" evidence="1">
    <location>
        <begin position="158"/>
        <end position="196"/>
    </location>
</feature>
<accession>A0A1I7MKC2</accession>
<feature type="compositionally biased region" description="Polar residues" evidence="1">
    <location>
        <begin position="158"/>
        <end position="176"/>
    </location>
</feature>
<organism evidence="2 3">
    <name type="scientific">Micrococcus terreus</name>
    <dbReference type="NCBI Taxonomy" id="574650"/>
    <lineage>
        <taxon>Bacteria</taxon>
        <taxon>Bacillati</taxon>
        <taxon>Actinomycetota</taxon>
        <taxon>Actinomycetes</taxon>
        <taxon>Micrococcales</taxon>
        <taxon>Micrococcaceae</taxon>
        <taxon>Micrococcus</taxon>
    </lineage>
</organism>
<dbReference type="EMBL" id="FPCG01000004">
    <property type="protein sequence ID" value="SFV22373.1"/>
    <property type="molecule type" value="Genomic_DNA"/>
</dbReference>
<protein>
    <submittedName>
        <fullName evidence="2">Uncharacterized protein</fullName>
    </submittedName>
</protein>
<feature type="compositionally biased region" description="Basic and acidic residues" evidence="1">
    <location>
        <begin position="114"/>
        <end position="132"/>
    </location>
</feature>
<evidence type="ECO:0000256" key="1">
    <source>
        <dbReference type="SAM" id="MobiDB-lite"/>
    </source>
</evidence>